<dbReference type="AlphaFoldDB" id="A0A2N5ULI8"/>
<dbReference type="Proteomes" id="UP000235388">
    <property type="component" value="Unassembled WGS sequence"/>
</dbReference>
<dbReference type="STRING" id="200324.A0A2N5ULI8"/>
<organism evidence="1 2">
    <name type="scientific">Puccinia coronata f. sp. avenae</name>
    <dbReference type="NCBI Taxonomy" id="200324"/>
    <lineage>
        <taxon>Eukaryota</taxon>
        <taxon>Fungi</taxon>
        <taxon>Dikarya</taxon>
        <taxon>Basidiomycota</taxon>
        <taxon>Pucciniomycotina</taxon>
        <taxon>Pucciniomycetes</taxon>
        <taxon>Pucciniales</taxon>
        <taxon>Pucciniaceae</taxon>
        <taxon>Puccinia</taxon>
    </lineage>
</organism>
<comment type="caution">
    <text evidence="1">The sequence shown here is derived from an EMBL/GenBank/DDBJ whole genome shotgun (WGS) entry which is preliminary data.</text>
</comment>
<protein>
    <recommendedName>
        <fullName evidence="3">Helicase ATP-binding domain-containing protein</fullName>
    </recommendedName>
</protein>
<reference evidence="1 2" key="1">
    <citation type="submission" date="2017-11" db="EMBL/GenBank/DDBJ databases">
        <title>De novo assembly and phasing of dikaryotic genomes from two isolates of Puccinia coronata f. sp. avenae, the causal agent of oat crown rust.</title>
        <authorList>
            <person name="Miller M.E."/>
            <person name="Zhang Y."/>
            <person name="Omidvar V."/>
            <person name="Sperschneider J."/>
            <person name="Schwessinger B."/>
            <person name="Raley C."/>
            <person name="Palmer J.M."/>
            <person name="Garnica D."/>
            <person name="Upadhyaya N."/>
            <person name="Rathjen J."/>
            <person name="Taylor J.M."/>
            <person name="Park R.F."/>
            <person name="Dodds P.N."/>
            <person name="Hirsch C.D."/>
            <person name="Kianian S.F."/>
            <person name="Figueroa M."/>
        </authorList>
    </citation>
    <scope>NUCLEOTIDE SEQUENCE [LARGE SCALE GENOMIC DNA]</scope>
    <source>
        <strain evidence="1">12NC29</strain>
    </source>
</reference>
<accession>A0A2N5ULI8</accession>
<gene>
    <name evidence="1" type="ORF">PCANC_12480</name>
</gene>
<proteinExistence type="predicted"/>
<evidence type="ECO:0008006" key="3">
    <source>
        <dbReference type="Google" id="ProtNLM"/>
    </source>
</evidence>
<sequence>MAVRLIATNNVPLMLLSATCGPEAAEAIRSNLMLQPEDINMIDGELTSPEIRVIWVMMKSTLKSCDDLLRLYAPHTRVPADKIIPTIIYSGTQNATFQVMKVVKEARHIKRHEYDPGLDSGMPKGPAARRFGKACRGCTPFPAGCTPSIGVRPCQTGVQSLHACLEGVQSLHALWTGVQALHTCRLTNPPPSSTTQICKQMTGHARQTLTRPNHQVPLSHPGPCFGPKGA</sequence>
<evidence type="ECO:0000313" key="2">
    <source>
        <dbReference type="Proteomes" id="UP000235388"/>
    </source>
</evidence>
<dbReference type="EMBL" id="PGCJ01000207">
    <property type="protein sequence ID" value="PLW38496.1"/>
    <property type="molecule type" value="Genomic_DNA"/>
</dbReference>
<keyword evidence="2" id="KW-1185">Reference proteome</keyword>
<evidence type="ECO:0000313" key="1">
    <source>
        <dbReference type="EMBL" id="PLW38496.1"/>
    </source>
</evidence>
<name>A0A2N5ULI8_9BASI</name>